<dbReference type="PRINTS" id="PR01438">
    <property type="entry name" value="UNVRSLSTRESS"/>
</dbReference>
<comment type="similarity">
    <text evidence="1">Belongs to the universal stress protein A family.</text>
</comment>
<feature type="domain" description="UspA" evidence="2">
    <location>
        <begin position="1"/>
        <end position="142"/>
    </location>
</feature>
<evidence type="ECO:0000313" key="3">
    <source>
        <dbReference type="EMBL" id="TLD68984.1"/>
    </source>
</evidence>
<evidence type="ECO:0000256" key="1">
    <source>
        <dbReference type="ARBA" id="ARBA00008791"/>
    </source>
</evidence>
<dbReference type="Proteomes" id="UP000306196">
    <property type="component" value="Unassembled WGS sequence"/>
</dbReference>
<organism evidence="3 4">
    <name type="scientific">Phragmitibacter flavus</name>
    <dbReference type="NCBI Taxonomy" id="2576071"/>
    <lineage>
        <taxon>Bacteria</taxon>
        <taxon>Pseudomonadati</taxon>
        <taxon>Verrucomicrobiota</taxon>
        <taxon>Verrucomicrobiia</taxon>
        <taxon>Verrucomicrobiales</taxon>
        <taxon>Verrucomicrobiaceae</taxon>
        <taxon>Phragmitibacter</taxon>
    </lineage>
</organism>
<reference evidence="3 4" key="1">
    <citation type="submission" date="2019-05" db="EMBL/GenBank/DDBJ databases">
        <title>Verrucobacter flavum gen. nov., sp. nov. a new member of the family Verrucomicrobiaceae.</title>
        <authorList>
            <person name="Szuroczki S."/>
            <person name="Abbaszade G."/>
            <person name="Szabo A."/>
            <person name="Felfoldi T."/>
            <person name="Schumann P."/>
            <person name="Boka K."/>
            <person name="Keki Z."/>
            <person name="Toumi M."/>
            <person name="Toth E."/>
        </authorList>
    </citation>
    <scope>NUCLEOTIDE SEQUENCE [LARGE SCALE GENOMIC DNA]</scope>
    <source>
        <strain evidence="3 4">MG-N-17</strain>
    </source>
</reference>
<dbReference type="Gene3D" id="3.40.50.620">
    <property type="entry name" value="HUPs"/>
    <property type="match status" value="1"/>
</dbReference>
<dbReference type="OrthoDB" id="8547832at2"/>
<dbReference type="PANTHER" id="PTHR46268:SF6">
    <property type="entry name" value="UNIVERSAL STRESS PROTEIN UP12"/>
    <property type="match status" value="1"/>
</dbReference>
<dbReference type="Pfam" id="PF00582">
    <property type="entry name" value="Usp"/>
    <property type="match status" value="1"/>
</dbReference>
<accession>A0A5R8K9K5</accession>
<name>A0A5R8K9K5_9BACT</name>
<dbReference type="CDD" id="cd00293">
    <property type="entry name" value="USP-like"/>
    <property type="match status" value="1"/>
</dbReference>
<dbReference type="InterPro" id="IPR006016">
    <property type="entry name" value="UspA"/>
</dbReference>
<dbReference type="InterPro" id="IPR006015">
    <property type="entry name" value="Universal_stress_UspA"/>
</dbReference>
<dbReference type="PANTHER" id="PTHR46268">
    <property type="entry name" value="STRESS RESPONSE PROTEIN NHAX"/>
    <property type="match status" value="1"/>
</dbReference>
<dbReference type="EMBL" id="VAUV01000017">
    <property type="protein sequence ID" value="TLD68984.1"/>
    <property type="molecule type" value="Genomic_DNA"/>
</dbReference>
<proteinExistence type="inferred from homology"/>
<comment type="caution">
    <text evidence="3">The sequence shown here is derived from an EMBL/GenBank/DDBJ whole genome shotgun (WGS) entry which is preliminary data.</text>
</comment>
<gene>
    <name evidence="3" type="ORF">FEM03_20195</name>
</gene>
<dbReference type="RefSeq" id="WP_138088113.1">
    <property type="nucleotide sequence ID" value="NZ_VAUV01000017.1"/>
</dbReference>
<keyword evidence="4" id="KW-1185">Reference proteome</keyword>
<evidence type="ECO:0000259" key="2">
    <source>
        <dbReference type="Pfam" id="PF00582"/>
    </source>
</evidence>
<dbReference type="InterPro" id="IPR014729">
    <property type="entry name" value="Rossmann-like_a/b/a_fold"/>
</dbReference>
<dbReference type="AlphaFoldDB" id="A0A5R8K9K5"/>
<protein>
    <submittedName>
        <fullName evidence="3">Universal stress protein</fullName>
    </submittedName>
</protein>
<dbReference type="SUPFAM" id="SSF52402">
    <property type="entry name" value="Adenine nucleotide alpha hydrolases-like"/>
    <property type="match status" value="1"/>
</dbReference>
<sequence>MKTIVTLVDFSDVAFKVLKHAHDLALAFDSQVILLHVVPQEPVVVGFGIAPTIMSAPSEDLIAVDTERLTEMQESLAKFGVKATTRQLQGATIDSVLDECEKLGAELIIVGSHKHGPLYNLFVGSITADILKRTHCPVLVVPHDVDTQ</sequence>
<evidence type="ECO:0000313" key="4">
    <source>
        <dbReference type="Proteomes" id="UP000306196"/>
    </source>
</evidence>